<evidence type="ECO:0000313" key="2">
    <source>
        <dbReference type="EMBL" id="SFM70037.1"/>
    </source>
</evidence>
<dbReference type="AlphaFoldDB" id="A0A1I4T086"/>
<protein>
    <recommendedName>
        <fullName evidence="1">DUF5610 domain-containing protein</fullName>
    </recommendedName>
</protein>
<dbReference type="InterPro" id="IPR041651">
    <property type="entry name" value="DUF5610"/>
</dbReference>
<evidence type="ECO:0000313" key="3">
    <source>
        <dbReference type="Proteomes" id="UP000243629"/>
    </source>
</evidence>
<proteinExistence type="predicted"/>
<feature type="domain" description="DUF5610" evidence="1">
    <location>
        <begin position="31"/>
        <end position="136"/>
    </location>
</feature>
<dbReference type="RefSeq" id="WP_177197272.1">
    <property type="nucleotide sequence ID" value="NZ_FOUI01000012.1"/>
</dbReference>
<dbReference type="Pfam" id="PF18433">
    <property type="entry name" value="DUF5610"/>
    <property type="match status" value="1"/>
</dbReference>
<dbReference type="STRING" id="1720063.SAMN05216217_11241"/>
<reference evidence="3" key="1">
    <citation type="submission" date="2016-10" db="EMBL/GenBank/DDBJ databases">
        <authorList>
            <person name="Varghese N."/>
            <person name="Submissions S."/>
        </authorList>
    </citation>
    <scope>NUCLEOTIDE SEQUENCE [LARGE SCALE GENOMIC DNA]</scope>
    <source>
        <strain evidence="3">DSM 24213</strain>
    </source>
</reference>
<gene>
    <name evidence="2" type="ORF">SAMN05216217_11241</name>
</gene>
<keyword evidence="3" id="KW-1185">Reference proteome</keyword>
<organism evidence="2 3">
    <name type="scientific">Halopseudomonas yangmingensis</name>
    <dbReference type="NCBI Taxonomy" id="1720063"/>
    <lineage>
        <taxon>Bacteria</taxon>
        <taxon>Pseudomonadati</taxon>
        <taxon>Pseudomonadota</taxon>
        <taxon>Gammaproteobacteria</taxon>
        <taxon>Pseudomonadales</taxon>
        <taxon>Pseudomonadaceae</taxon>
        <taxon>Halopseudomonas</taxon>
    </lineage>
</organism>
<accession>A0A1I4T086</accession>
<evidence type="ECO:0000259" key="1">
    <source>
        <dbReference type="Pfam" id="PF18433"/>
    </source>
</evidence>
<dbReference type="EMBL" id="FOUI01000012">
    <property type="protein sequence ID" value="SFM70037.1"/>
    <property type="molecule type" value="Genomic_DNA"/>
</dbReference>
<name>A0A1I4T086_9GAMM</name>
<dbReference type="Proteomes" id="UP000243629">
    <property type="component" value="Unassembled WGS sequence"/>
</dbReference>
<dbReference type="Gene3D" id="1.10.132.90">
    <property type="match status" value="1"/>
</dbReference>
<sequence>MTQIGSFNQPQVRQTAAQQFQANKAAAAGHQQLLANRLAERLGLPAGSLDGPAEQFAPAKVAETVLGFIEGRLAGAAADGADRERLEKLYQQAQSGIEKGFAEARKILDGMGVLNGKVAEDIDNTWTRIQDGMTDLARRLLPDTQPATEVRRSESMQALAQTFDLSVTTRAGDQLRISIAEASFSQSRSLQASDGSSSVSARSDSSLRIGMWQVEVQGDLDAGERKALESLLGQVQELAGSFYAGDMAGAFDRALQLNMDGSQLASMSLQLTSSSVTQASSAYGKVAGSGAASPSVVNSALREYAGGLLQALQQAGELTEQPRQLLEELLQGGLSLDARFDQPRLDKAMDLSRLLLDGLQALPQQPDSKA</sequence>